<evidence type="ECO:0000256" key="4">
    <source>
        <dbReference type="ARBA" id="ARBA00009567"/>
    </source>
</evidence>
<evidence type="ECO:0000256" key="6">
    <source>
        <dbReference type="ARBA" id="ARBA00022490"/>
    </source>
</evidence>
<evidence type="ECO:0000256" key="1">
    <source>
        <dbReference type="ARBA" id="ARBA00004123"/>
    </source>
</evidence>
<comment type="similarity">
    <text evidence="4">Belongs to the ELP5 family.</text>
</comment>
<dbReference type="GO" id="GO:0002098">
    <property type="term" value="P:tRNA wobble uridine modification"/>
    <property type="evidence" value="ECO:0007669"/>
    <property type="project" value="InterPro"/>
</dbReference>
<keyword evidence="6" id="KW-0963">Cytoplasm</keyword>
<keyword evidence="7" id="KW-0819">tRNA processing</keyword>
<evidence type="ECO:0000256" key="7">
    <source>
        <dbReference type="ARBA" id="ARBA00022694"/>
    </source>
</evidence>
<keyword evidence="10" id="KW-1185">Reference proteome</keyword>
<dbReference type="OrthoDB" id="166907at2759"/>
<dbReference type="InterPro" id="IPR019519">
    <property type="entry name" value="Elp5"/>
</dbReference>
<evidence type="ECO:0000256" key="8">
    <source>
        <dbReference type="ARBA" id="ARBA00023242"/>
    </source>
</evidence>
<dbReference type="AlphaFoldDB" id="A0A4T0WWP6"/>
<comment type="caution">
    <text evidence="9">The sequence shown here is derived from an EMBL/GenBank/DDBJ whole genome shotgun (WGS) entry which is preliminary data.</text>
</comment>
<dbReference type="UniPathway" id="UPA00988"/>
<dbReference type="PANTHER" id="PTHR15641">
    <property type="entry name" value="ELONGATOR COMPLEX PROTEIN 5"/>
    <property type="match status" value="1"/>
</dbReference>
<sequence>MSGSVASPSVLLKRVLSLREATPFLLACDTFVQSASLLTNELIHTSRQANPDIVLIYLSFETPTPPSFVLKNKDYFLDLLEKDPEKTLTSFLESPIHFENGAKRKLFIIDSLNYIQHDKVVDFLKLLMQPNHTVYGIYHQDFPLEVSGYKKGPSTYSYLHYLSSCVFDVKSLDHEDTDSTYYKTLINGPTFPVGVRTTQRQKFFVHLTYRRKSGRSLDYKFVIDSSSHEYENVSSSVPTTQAEDESLLTNLTTFNLNTTQKQKEQREKVDLPFLEAQQSMGSVGASIVYEFEKDDDYDEEDPYEEPF</sequence>
<protein>
    <recommendedName>
        <fullName evidence="5">Elongator complex protein 5</fullName>
    </recommendedName>
</protein>
<gene>
    <name evidence="9" type="ORF">CANINC_004797</name>
</gene>
<dbReference type="GO" id="GO:0005634">
    <property type="term" value="C:nucleus"/>
    <property type="evidence" value="ECO:0007669"/>
    <property type="project" value="UniProtKB-SubCell"/>
</dbReference>
<reference evidence="9 10" key="1">
    <citation type="journal article" date="2019" name="Front. Genet.">
        <title>Whole-Genome Sequencing of the Opportunistic Yeast Pathogen Candida inconspicua Uncovers Its Hybrid Origin.</title>
        <authorList>
            <person name="Mixao V."/>
            <person name="Hansen A.P."/>
            <person name="Saus E."/>
            <person name="Boekhout T."/>
            <person name="Lass-Florl C."/>
            <person name="Gabaldon T."/>
        </authorList>
    </citation>
    <scope>NUCLEOTIDE SEQUENCE [LARGE SCALE GENOMIC DNA]</scope>
    <source>
        <strain evidence="9 10">CBS 180</strain>
    </source>
</reference>
<dbReference type="GO" id="GO:0005829">
    <property type="term" value="C:cytosol"/>
    <property type="evidence" value="ECO:0007669"/>
    <property type="project" value="TreeGrafter"/>
</dbReference>
<dbReference type="GO" id="GO:0000049">
    <property type="term" value="F:tRNA binding"/>
    <property type="evidence" value="ECO:0007669"/>
    <property type="project" value="TreeGrafter"/>
</dbReference>
<dbReference type="Gene3D" id="3.40.50.300">
    <property type="entry name" value="P-loop containing nucleotide triphosphate hydrolases"/>
    <property type="match status" value="1"/>
</dbReference>
<evidence type="ECO:0000313" key="9">
    <source>
        <dbReference type="EMBL" id="TID14151.1"/>
    </source>
</evidence>
<dbReference type="Pfam" id="PF10483">
    <property type="entry name" value="Elong_Iki1"/>
    <property type="match status" value="1"/>
</dbReference>
<evidence type="ECO:0000256" key="5">
    <source>
        <dbReference type="ARBA" id="ARBA00020264"/>
    </source>
</evidence>
<keyword evidence="8" id="KW-0539">Nucleus</keyword>
<evidence type="ECO:0000256" key="3">
    <source>
        <dbReference type="ARBA" id="ARBA00005043"/>
    </source>
</evidence>
<dbReference type="CDD" id="cd19496">
    <property type="entry name" value="Elp5"/>
    <property type="match status" value="1"/>
</dbReference>
<dbReference type="GO" id="GO:0033588">
    <property type="term" value="C:elongator holoenzyme complex"/>
    <property type="evidence" value="ECO:0007669"/>
    <property type="project" value="InterPro"/>
</dbReference>
<comment type="subcellular location">
    <subcellularLocation>
        <location evidence="2">Cytoplasm</location>
    </subcellularLocation>
    <subcellularLocation>
        <location evidence="1">Nucleus</location>
    </subcellularLocation>
</comment>
<evidence type="ECO:0000256" key="2">
    <source>
        <dbReference type="ARBA" id="ARBA00004496"/>
    </source>
</evidence>
<dbReference type="InterPro" id="IPR027417">
    <property type="entry name" value="P-loop_NTPase"/>
</dbReference>
<dbReference type="Proteomes" id="UP000307173">
    <property type="component" value="Unassembled WGS sequence"/>
</dbReference>
<dbReference type="STRING" id="52247.A0A4T0WWP6"/>
<accession>A0A4T0WWP6</accession>
<evidence type="ECO:0000313" key="10">
    <source>
        <dbReference type="Proteomes" id="UP000307173"/>
    </source>
</evidence>
<organism evidence="9 10">
    <name type="scientific">Pichia inconspicua</name>
    <dbReference type="NCBI Taxonomy" id="52247"/>
    <lineage>
        <taxon>Eukaryota</taxon>
        <taxon>Fungi</taxon>
        <taxon>Dikarya</taxon>
        <taxon>Ascomycota</taxon>
        <taxon>Saccharomycotina</taxon>
        <taxon>Pichiomycetes</taxon>
        <taxon>Pichiales</taxon>
        <taxon>Pichiaceae</taxon>
        <taxon>Pichia</taxon>
    </lineage>
</organism>
<name>A0A4T0WWP6_9ASCO</name>
<dbReference type="PANTHER" id="PTHR15641:SF1">
    <property type="entry name" value="ELONGATOR COMPLEX PROTEIN 5"/>
    <property type="match status" value="1"/>
</dbReference>
<dbReference type="EMBL" id="SELW01000665">
    <property type="protein sequence ID" value="TID14151.1"/>
    <property type="molecule type" value="Genomic_DNA"/>
</dbReference>
<proteinExistence type="inferred from homology"/>
<comment type="pathway">
    <text evidence="3">tRNA modification; 5-methoxycarbonylmethyl-2-thiouridine-tRNA biosynthesis.</text>
</comment>